<dbReference type="InterPro" id="IPR027533">
    <property type="entry name" value="3_ketoreductase_fungal"/>
</dbReference>
<feature type="active site" description="Proton acceptor" evidence="12">
    <location>
        <position position="195"/>
    </location>
</feature>
<feature type="binding site" evidence="12">
    <location>
        <position position="182"/>
    </location>
    <ligand>
        <name>substrate</name>
    </ligand>
</feature>
<evidence type="ECO:0000256" key="1">
    <source>
        <dbReference type="ARBA" id="ARBA00005194"/>
    </source>
</evidence>
<dbReference type="PANTHER" id="PTHR43086">
    <property type="entry name" value="VERY-LONG-CHAIN 3-OXOOACYL-COA REDUCTASE"/>
    <property type="match status" value="1"/>
</dbReference>
<dbReference type="PIRSF" id="PIRSF000126">
    <property type="entry name" value="11-beta-HSD1"/>
    <property type="match status" value="1"/>
</dbReference>
<evidence type="ECO:0000256" key="3">
    <source>
        <dbReference type="ARBA" id="ARBA00022692"/>
    </source>
</evidence>
<evidence type="ECO:0000313" key="15">
    <source>
        <dbReference type="EMBL" id="THH16063.1"/>
    </source>
</evidence>
<dbReference type="EC" id="1.1.1.330" evidence="12"/>
<dbReference type="GO" id="GO:0141040">
    <property type="term" value="F:very-long-chain 3-oxoacyl-CoA reductase activity"/>
    <property type="evidence" value="ECO:0007669"/>
    <property type="project" value="UniProtKB-EC"/>
</dbReference>
<keyword evidence="4 12" id="KW-0256">Endoplasmic reticulum</keyword>
<dbReference type="Proteomes" id="UP000310158">
    <property type="component" value="Unassembled WGS sequence"/>
</dbReference>
<organism evidence="15 16">
    <name type="scientific">Bondarzewia mesenterica</name>
    <dbReference type="NCBI Taxonomy" id="1095465"/>
    <lineage>
        <taxon>Eukaryota</taxon>
        <taxon>Fungi</taxon>
        <taxon>Dikarya</taxon>
        <taxon>Basidiomycota</taxon>
        <taxon>Agaricomycotina</taxon>
        <taxon>Agaricomycetes</taxon>
        <taxon>Russulales</taxon>
        <taxon>Bondarzewiaceae</taxon>
        <taxon>Bondarzewia</taxon>
    </lineage>
</organism>
<evidence type="ECO:0000256" key="6">
    <source>
        <dbReference type="ARBA" id="ARBA00022857"/>
    </source>
</evidence>
<dbReference type="CDD" id="cd05356">
    <property type="entry name" value="17beta-HSD1_like_SDR_c"/>
    <property type="match status" value="1"/>
</dbReference>
<dbReference type="AlphaFoldDB" id="A0A4V3XF44"/>
<evidence type="ECO:0000256" key="2">
    <source>
        <dbReference type="ARBA" id="ARBA00022516"/>
    </source>
</evidence>
<dbReference type="GO" id="GO:0005789">
    <property type="term" value="C:endoplasmic reticulum membrane"/>
    <property type="evidence" value="ECO:0007669"/>
    <property type="project" value="UniProtKB-SubCell"/>
</dbReference>
<evidence type="ECO:0000256" key="8">
    <source>
        <dbReference type="ARBA" id="ARBA00023002"/>
    </source>
</evidence>
<dbReference type="HAMAP" id="MF_03107">
    <property type="entry name" value="3_ketoreductase"/>
    <property type="match status" value="1"/>
</dbReference>
<dbReference type="OrthoDB" id="5545019at2759"/>
<comment type="similarity">
    <text evidence="12 13">Belongs to the short-chain dehydrogenases/reductases (SDR) family.</text>
</comment>
<keyword evidence="2 12" id="KW-0444">Lipid biosynthesis</keyword>
<keyword evidence="7 12" id="KW-1133">Transmembrane helix</keyword>
<keyword evidence="9 12" id="KW-0443">Lipid metabolism</keyword>
<dbReference type="PANTHER" id="PTHR43086:SF2">
    <property type="entry name" value="HYDROXYSTEROID DEHYDROGENASE-LIKE PROTEIN 1"/>
    <property type="match status" value="1"/>
</dbReference>
<dbReference type="Gene3D" id="3.40.50.720">
    <property type="entry name" value="NAD(P)-binding Rossmann-like Domain"/>
    <property type="match status" value="1"/>
</dbReference>
<dbReference type="SUPFAM" id="SSF51735">
    <property type="entry name" value="NAD(P)-binding Rossmann-fold domains"/>
    <property type="match status" value="1"/>
</dbReference>
<comment type="subcellular location">
    <subcellularLocation>
        <location evidence="12">Endoplasmic reticulum membrane</location>
        <topology evidence="12">Single-pass membrane protein</topology>
    </subcellularLocation>
</comment>
<keyword evidence="5 12" id="KW-0276">Fatty acid metabolism</keyword>
<keyword evidence="10 12" id="KW-0472">Membrane</keyword>
<evidence type="ECO:0000256" key="14">
    <source>
        <dbReference type="SAM" id="Phobius"/>
    </source>
</evidence>
<dbReference type="InterPro" id="IPR036291">
    <property type="entry name" value="NAD(P)-bd_dom_sf"/>
</dbReference>
<evidence type="ECO:0000256" key="13">
    <source>
        <dbReference type="RuleBase" id="RU000363"/>
    </source>
</evidence>
<sequence length="308" mass="32966">MTVASFSLQALGALTLSYFVLSFGSVIFRTFILPGKPLTKFGAKQGAWAVVTGASDGIGREFALQLAKSGFNVFLAARNPEKLASVASEIRGVQTQTFTIDFAHADDSAYQHLANTLSKLDIGVLVNNVGKSHEMPVDFVDTPADEIHDILAININATLRVTSLVSPGMVSRHRGLILNIGSFGGAAPAPMLATYGASKAFLAAFSDALAAELAPKGITVEHANTYFVVSSMSKIRRPSLLIPLSSSYVRSVLAGIAPGAQVPYWSHALLGFAMRIAPTRFLLAYIHALHKDIRKRALKKKEREAKKA</sequence>
<comment type="pathway">
    <text evidence="1">Lipid metabolism; fatty acid biosynthesis.</text>
</comment>
<dbReference type="EMBL" id="SGPL01000176">
    <property type="protein sequence ID" value="THH16063.1"/>
    <property type="molecule type" value="Genomic_DNA"/>
</dbReference>
<dbReference type="UniPathway" id="UPA00094"/>
<accession>A0A4V3XF44</accession>
<evidence type="ECO:0000256" key="5">
    <source>
        <dbReference type="ARBA" id="ARBA00022832"/>
    </source>
</evidence>
<evidence type="ECO:0000313" key="16">
    <source>
        <dbReference type="Proteomes" id="UP000310158"/>
    </source>
</evidence>
<keyword evidence="3 12" id="KW-0812">Transmembrane</keyword>
<keyword evidence="6 12" id="KW-0521">NADP</keyword>
<dbReference type="InterPro" id="IPR002347">
    <property type="entry name" value="SDR_fam"/>
</dbReference>
<dbReference type="PRINTS" id="PR00081">
    <property type="entry name" value="GDHRDH"/>
</dbReference>
<dbReference type="PRINTS" id="PR00080">
    <property type="entry name" value="SDRFAMILY"/>
</dbReference>
<evidence type="ECO:0000256" key="11">
    <source>
        <dbReference type="ARBA" id="ARBA00023160"/>
    </source>
</evidence>
<comment type="function">
    <text evidence="12">Component of the microsomal membrane bound fatty acid elongation system, which produces the 26-carbon very long-chain fatty acids (VLCFA) from palmitate. Catalyzes the reduction of the 3-ketoacyl-CoA intermediate that is formed in each cycle of fatty acid elongation. VLCFAs serve as precursors for ceramide and sphingolipids.</text>
</comment>
<dbReference type="PROSITE" id="PS00061">
    <property type="entry name" value="ADH_SHORT"/>
    <property type="match status" value="1"/>
</dbReference>
<keyword evidence="8 12" id="KW-0560">Oxidoreductase</keyword>
<keyword evidence="16" id="KW-1185">Reference proteome</keyword>
<proteinExistence type="inferred from homology"/>
<dbReference type="InterPro" id="IPR020904">
    <property type="entry name" value="Sc_DH/Rdtase_CS"/>
</dbReference>
<comment type="caution">
    <text evidence="15">The sequence shown here is derived from an EMBL/GenBank/DDBJ whole genome shotgun (WGS) entry which is preliminary data.</text>
</comment>
<comment type="catalytic activity">
    <reaction evidence="12">
        <text>a very-long-chain (3R)-3-hydroxyacyl-CoA + NADP(+) = a very-long-chain 3-oxoacyl-CoA + NADPH + H(+)</text>
        <dbReference type="Rhea" id="RHEA:48680"/>
        <dbReference type="ChEBI" id="CHEBI:15378"/>
        <dbReference type="ChEBI" id="CHEBI:57783"/>
        <dbReference type="ChEBI" id="CHEBI:58349"/>
        <dbReference type="ChEBI" id="CHEBI:85440"/>
        <dbReference type="ChEBI" id="CHEBI:90725"/>
        <dbReference type="EC" id="1.1.1.330"/>
    </reaction>
</comment>
<evidence type="ECO:0000256" key="9">
    <source>
        <dbReference type="ARBA" id="ARBA00023098"/>
    </source>
</evidence>
<dbReference type="FunFam" id="3.40.50.720:FF:000137">
    <property type="entry name" value="Hydroxysteroid (17-beta) dehydrogenase 3"/>
    <property type="match status" value="1"/>
</dbReference>
<dbReference type="Pfam" id="PF00106">
    <property type="entry name" value="adh_short"/>
    <property type="match status" value="1"/>
</dbReference>
<keyword evidence="11 12" id="KW-0275">Fatty acid biosynthesis</keyword>
<evidence type="ECO:0000256" key="4">
    <source>
        <dbReference type="ARBA" id="ARBA00022824"/>
    </source>
</evidence>
<feature type="transmembrane region" description="Helical" evidence="14">
    <location>
        <begin position="264"/>
        <end position="286"/>
    </location>
</feature>
<dbReference type="GO" id="GO:0030497">
    <property type="term" value="P:fatty acid elongation"/>
    <property type="evidence" value="ECO:0007669"/>
    <property type="project" value="UniProtKB-UniRule"/>
</dbReference>
<name>A0A4V3XF44_9AGAM</name>
<protein>
    <recommendedName>
        <fullName evidence="12">Very-long-chain 3-oxoacyl-CoA reductase</fullName>
        <ecNumber evidence="12">1.1.1.330</ecNumber>
    </recommendedName>
    <alternativeName>
        <fullName evidence="12">3-ketoacyl-CoA reductase</fullName>
        <shortName evidence="12">3-ketoreductase</shortName>
        <shortName evidence="12">KAR</shortName>
    </alternativeName>
    <alternativeName>
        <fullName evidence="12">Microsomal beta-keto-reductase</fullName>
    </alternativeName>
</protein>
<reference evidence="15 16" key="1">
    <citation type="submission" date="2019-02" db="EMBL/GenBank/DDBJ databases">
        <title>Genome sequencing of the rare red list fungi Bondarzewia mesenterica.</title>
        <authorList>
            <person name="Buettner E."/>
            <person name="Kellner H."/>
        </authorList>
    </citation>
    <scope>NUCLEOTIDE SEQUENCE [LARGE SCALE GENOMIC DNA]</scope>
    <source>
        <strain evidence="15 16">DSM 108281</strain>
    </source>
</reference>
<gene>
    <name evidence="15" type="ORF">EW146_g4525</name>
</gene>
<evidence type="ECO:0000256" key="10">
    <source>
        <dbReference type="ARBA" id="ARBA00023136"/>
    </source>
</evidence>
<feature type="transmembrane region" description="Helical" evidence="14">
    <location>
        <begin position="6"/>
        <end position="28"/>
    </location>
</feature>
<dbReference type="GO" id="GO:0045703">
    <property type="term" value="F:ketoreductase activity"/>
    <property type="evidence" value="ECO:0007669"/>
    <property type="project" value="UniProtKB-UniRule"/>
</dbReference>
<evidence type="ECO:0000256" key="12">
    <source>
        <dbReference type="HAMAP-Rule" id="MF_03107"/>
    </source>
</evidence>
<evidence type="ECO:0000256" key="7">
    <source>
        <dbReference type="ARBA" id="ARBA00022989"/>
    </source>
</evidence>